<feature type="repeat" description="ANK" evidence="6">
    <location>
        <begin position="458"/>
        <end position="490"/>
    </location>
</feature>
<dbReference type="Gene3D" id="1.25.40.20">
    <property type="entry name" value="Ankyrin repeat-containing domain"/>
    <property type="match status" value="6"/>
</dbReference>
<feature type="domain" description="FYVE-type" evidence="8">
    <location>
        <begin position="658"/>
        <end position="718"/>
    </location>
</feature>
<dbReference type="PROSITE" id="PS50088">
    <property type="entry name" value="ANK_REPEAT"/>
    <property type="match status" value="10"/>
</dbReference>
<keyword evidence="10" id="KW-1185">Reference proteome</keyword>
<feature type="repeat" description="ANK" evidence="6">
    <location>
        <begin position="597"/>
        <end position="629"/>
    </location>
</feature>
<accession>A0A0B2VLY8</accession>
<dbReference type="OrthoDB" id="2306477at2759"/>
<dbReference type="Pfam" id="PF12796">
    <property type="entry name" value="Ank_2"/>
    <property type="match status" value="4"/>
</dbReference>
<dbReference type="InterPro" id="IPR002110">
    <property type="entry name" value="Ankyrin_rpt"/>
</dbReference>
<dbReference type="PANTHER" id="PTHR24198:SF191">
    <property type="entry name" value="RABANKYRIN-5-LIKE"/>
    <property type="match status" value="1"/>
</dbReference>
<evidence type="ECO:0000313" key="10">
    <source>
        <dbReference type="Proteomes" id="UP000031036"/>
    </source>
</evidence>
<dbReference type="InterPro" id="IPR013083">
    <property type="entry name" value="Znf_RING/FYVE/PHD"/>
</dbReference>
<gene>
    <name evidence="9" type="primary">Ankfy1</name>
    <name evidence="9" type="ORF">Tcan_15750</name>
</gene>
<feature type="repeat" description="ANK" evidence="6">
    <location>
        <begin position="491"/>
        <end position="523"/>
    </location>
</feature>
<dbReference type="CDD" id="cd15728">
    <property type="entry name" value="FYVE_ANFY1"/>
    <property type="match status" value="1"/>
</dbReference>
<feature type="repeat" description="ANK" evidence="6">
    <location>
        <begin position="12"/>
        <end position="46"/>
    </location>
</feature>
<dbReference type="SUPFAM" id="SSF57903">
    <property type="entry name" value="FYVE/PHD zinc finger"/>
    <property type="match status" value="1"/>
</dbReference>
<dbReference type="InterPro" id="IPR036770">
    <property type="entry name" value="Ankyrin_rpt-contain_sf"/>
</dbReference>
<dbReference type="EMBL" id="JPKZ01001416">
    <property type="protein sequence ID" value="KHN82050.1"/>
    <property type="molecule type" value="Genomic_DNA"/>
</dbReference>
<dbReference type="STRING" id="6265.A0A0B2VLY8"/>
<evidence type="ECO:0000256" key="3">
    <source>
        <dbReference type="ARBA" id="ARBA00022771"/>
    </source>
</evidence>
<keyword evidence="5 6" id="KW-0040">ANK repeat</keyword>
<dbReference type="Pfam" id="PF00023">
    <property type="entry name" value="Ank"/>
    <property type="match status" value="2"/>
</dbReference>
<sequence length="723" mass="78028">MCERMLYQRGHWGLSALHLSILVHDFNGDVLRLILKSGADVSMKTSQGGATAVHLAVEKNAGPEIVNIIAEGKQALPLSSVDSNEDTPLARASLNGFLEVAKTLLKAGADINEKDRNGVTLLLRAIAAKNDETSVFLLNNGADATARMPDGNNCLQLAVECGLLNTVRCLCKSGADLNWRDSATGLPPLWSAVKNGSFDVAAVLVEHGCDTNGWAYSDDHTCMQTLLHRAIDVSLADAAIFLIHNGCNVNALKRYEHGQPDDLQTPLHACITWNLTEVALALIENGAKIDMQDSDGRTAAHLAVLEQNMPVLESVLSVCDPSSLLLKDRYGASALAVAMQKRYNCAAEAIVKKAPHAVMQMNGSGENLLHSAVKSHDLESVLFLLALQTDVNVRTQDGSRVTALHMSAQAGDEMIMRNLMNGSGENLLHSAVKSHDLESVLFLLALQTDVNVRTQDGSRVTALHMSAQAGDEMIMRNLILAGAEVNAASAKGFTPLHVAAYNNHESLCMILMENGAFPNLSDRDGNTPLHAAVLQGCVSSVNVLLGNPEVNARAVNKRQQTPLILAATISTTSSSLDILQMFVNHDPEYPIDAPDFNGNTLLLLAYMHGNAELCKALLRCGVCLATTNNYGVSVFNYETPTKQLLFSLLDSLESEPKWAEGDVCSECGAKFTLTMRKHHCRHCGRLVCARCSEQTMPILKYDLQKAVRVCQICSDVLTMGHGR</sequence>
<dbReference type="InterPro" id="IPR049764">
    <property type="entry name" value="ANFY1_FYVE"/>
</dbReference>
<dbReference type="InterPro" id="IPR017455">
    <property type="entry name" value="Znf_FYVE-rel"/>
</dbReference>
<evidence type="ECO:0000256" key="7">
    <source>
        <dbReference type="PROSITE-ProRule" id="PRU00091"/>
    </source>
</evidence>
<feature type="repeat" description="ANK" evidence="6">
    <location>
        <begin position="84"/>
        <end position="116"/>
    </location>
</feature>
<dbReference type="AlphaFoldDB" id="A0A0B2VLY8"/>
<feature type="repeat" description="ANK" evidence="6">
    <location>
        <begin position="364"/>
        <end position="396"/>
    </location>
</feature>
<evidence type="ECO:0000313" key="9">
    <source>
        <dbReference type="EMBL" id="KHN82050.1"/>
    </source>
</evidence>
<dbReference type="Proteomes" id="UP000031036">
    <property type="component" value="Unassembled WGS sequence"/>
</dbReference>
<feature type="repeat" description="ANK" evidence="6">
    <location>
        <begin position="423"/>
        <end position="455"/>
    </location>
</feature>
<dbReference type="GO" id="GO:0008270">
    <property type="term" value="F:zinc ion binding"/>
    <property type="evidence" value="ECO:0007669"/>
    <property type="project" value="UniProtKB-KW"/>
</dbReference>
<keyword evidence="4" id="KW-0862">Zinc</keyword>
<reference evidence="9 10" key="1">
    <citation type="submission" date="2014-11" db="EMBL/GenBank/DDBJ databases">
        <title>Genetic blueprint of the zoonotic pathogen Toxocara canis.</title>
        <authorList>
            <person name="Zhu X.-Q."/>
            <person name="Korhonen P.K."/>
            <person name="Cai H."/>
            <person name="Young N.D."/>
            <person name="Nejsum P."/>
            <person name="von Samson-Himmelstjerna G."/>
            <person name="Boag P.R."/>
            <person name="Tan P."/>
            <person name="Li Q."/>
            <person name="Min J."/>
            <person name="Yang Y."/>
            <person name="Wang X."/>
            <person name="Fang X."/>
            <person name="Hall R.S."/>
            <person name="Hofmann A."/>
            <person name="Sternberg P.W."/>
            <person name="Jex A.R."/>
            <person name="Gasser R.B."/>
        </authorList>
    </citation>
    <scope>NUCLEOTIDE SEQUENCE [LARGE SCALE GENOMIC DNA]</scope>
    <source>
        <strain evidence="9">PN_DK_2014</strain>
    </source>
</reference>
<proteinExistence type="predicted"/>
<keyword evidence="2" id="KW-0677">Repeat</keyword>
<evidence type="ECO:0000256" key="4">
    <source>
        <dbReference type="ARBA" id="ARBA00022833"/>
    </source>
</evidence>
<dbReference type="FunFam" id="3.30.40.10:FF:000104">
    <property type="entry name" value="Ankyrin repeat and FYVE domain-containing 1"/>
    <property type="match status" value="1"/>
</dbReference>
<dbReference type="PANTHER" id="PTHR24198">
    <property type="entry name" value="ANKYRIN REPEAT AND PROTEIN KINASE DOMAIN-CONTAINING PROTEIN"/>
    <property type="match status" value="1"/>
</dbReference>
<evidence type="ECO:0000256" key="1">
    <source>
        <dbReference type="ARBA" id="ARBA00022723"/>
    </source>
</evidence>
<evidence type="ECO:0000259" key="8">
    <source>
        <dbReference type="PROSITE" id="PS50178"/>
    </source>
</evidence>
<organism evidence="9 10">
    <name type="scientific">Toxocara canis</name>
    <name type="common">Canine roundworm</name>
    <dbReference type="NCBI Taxonomy" id="6265"/>
    <lineage>
        <taxon>Eukaryota</taxon>
        <taxon>Metazoa</taxon>
        <taxon>Ecdysozoa</taxon>
        <taxon>Nematoda</taxon>
        <taxon>Chromadorea</taxon>
        <taxon>Rhabditida</taxon>
        <taxon>Spirurina</taxon>
        <taxon>Ascaridomorpha</taxon>
        <taxon>Ascaridoidea</taxon>
        <taxon>Toxocaridae</taxon>
        <taxon>Toxocara</taxon>
    </lineage>
</organism>
<dbReference type="Gene3D" id="3.30.40.10">
    <property type="entry name" value="Zinc/RING finger domain, C3HC4 (zinc finger)"/>
    <property type="match status" value="1"/>
</dbReference>
<evidence type="ECO:0000256" key="6">
    <source>
        <dbReference type="PROSITE-ProRule" id="PRU00023"/>
    </source>
</evidence>
<dbReference type="SMART" id="SM00248">
    <property type="entry name" value="ANK"/>
    <property type="match status" value="16"/>
</dbReference>
<feature type="repeat" description="ANK" evidence="6">
    <location>
        <begin position="262"/>
        <end position="294"/>
    </location>
</feature>
<keyword evidence="3 7" id="KW-0863">Zinc-finger</keyword>
<dbReference type="SMART" id="SM00064">
    <property type="entry name" value="FYVE"/>
    <property type="match status" value="1"/>
</dbReference>
<evidence type="ECO:0000256" key="2">
    <source>
        <dbReference type="ARBA" id="ARBA00022737"/>
    </source>
</evidence>
<comment type="caution">
    <text evidence="9">The sequence shown here is derived from an EMBL/GenBank/DDBJ whole genome shotgun (WGS) entry which is preliminary data.</text>
</comment>
<dbReference type="SUPFAM" id="SSF48403">
    <property type="entry name" value="Ankyrin repeat"/>
    <property type="match status" value="3"/>
</dbReference>
<dbReference type="InterPro" id="IPR011011">
    <property type="entry name" value="Znf_FYVE_PHD"/>
</dbReference>
<feature type="repeat" description="ANK" evidence="6">
    <location>
        <begin position="150"/>
        <end position="182"/>
    </location>
</feature>
<name>A0A0B2VLY8_TOXCA</name>
<dbReference type="OMA" id="WGLEQVV"/>
<dbReference type="Pfam" id="PF01363">
    <property type="entry name" value="FYVE"/>
    <property type="match status" value="1"/>
</dbReference>
<evidence type="ECO:0000256" key="5">
    <source>
        <dbReference type="ARBA" id="ARBA00023043"/>
    </source>
</evidence>
<dbReference type="InterPro" id="IPR000306">
    <property type="entry name" value="Znf_FYVE"/>
</dbReference>
<protein>
    <submittedName>
        <fullName evidence="9">Ankyrin repeat and FYVE domain-containing protein 1</fullName>
    </submittedName>
</protein>
<keyword evidence="1" id="KW-0479">Metal-binding</keyword>
<dbReference type="PROSITE" id="PS50178">
    <property type="entry name" value="ZF_FYVE"/>
    <property type="match status" value="1"/>
</dbReference>
<dbReference type="PROSITE" id="PS50297">
    <property type="entry name" value="ANK_REP_REGION"/>
    <property type="match status" value="6"/>
</dbReference>
<feature type="repeat" description="ANK" evidence="6">
    <location>
        <begin position="524"/>
        <end position="545"/>
    </location>
</feature>